<dbReference type="InterPro" id="IPR050441">
    <property type="entry name" value="RBM"/>
</dbReference>
<protein>
    <recommendedName>
        <fullName evidence="3">RRM domain-containing protein</fullName>
    </recommendedName>
</protein>
<dbReference type="EMBL" id="MBFU01000024">
    <property type="protein sequence ID" value="PWA03228.1"/>
    <property type="molecule type" value="Genomic_DNA"/>
</dbReference>
<proteinExistence type="predicted"/>
<keyword evidence="5" id="KW-1185">Reference proteome</keyword>
<dbReference type="PROSITE" id="PS50102">
    <property type="entry name" value="RRM"/>
    <property type="match status" value="1"/>
</dbReference>
<dbReference type="AlphaFoldDB" id="A0A2U1JE12"/>
<evidence type="ECO:0000259" key="3">
    <source>
        <dbReference type="PROSITE" id="PS50102"/>
    </source>
</evidence>
<gene>
    <name evidence="4" type="ORF">BB558_000564</name>
</gene>
<dbReference type="InterPro" id="IPR012677">
    <property type="entry name" value="Nucleotide-bd_a/b_plait_sf"/>
</dbReference>
<dbReference type="Pfam" id="PF00076">
    <property type="entry name" value="RRM_1"/>
    <property type="match status" value="1"/>
</dbReference>
<feature type="region of interest" description="Disordered" evidence="2">
    <location>
        <begin position="80"/>
        <end position="257"/>
    </location>
</feature>
<dbReference type="Proteomes" id="UP000245591">
    <property type="component" value="Unassembled WGS sequence"/>
</dbReference>
<dbReference type="PANTHER" id="PTHR48034">
    <property type="entry name" value="TRANSFORMER-2 SEX-DETERMINING PROTEIN-RELATED"/>
    <property type="match status" value="1"/>
</dbReference>
<evidence type="ECO:0000313" key="4">
    <source>
        <dbReference type="EMBL" id="PWA03228.1"/>
    </source>
</evidence>
<feature type="domain" description="RRM" evidence="3">
    <location>
        <begin position="5"/>
        <end position="81"/>
    </location>
</feature>
<dbReference type="Gene3D" id="3.30.70.330">
    <property type="match status" value="1"/>
</dbReference>
<accession>A0A2U1JE12</accession>
<dbReference type="SMART" id="SM00360">
    <property type="entry name" value="RRM"/>
    <property type="match status" value="1"/>
</dbReference>
<evidence type="ECO:0000256" key="2">
    <source>
        <dbReference type="SAM" id="MobiDB-lite"/>
    </source>
</evidence>
<organism evidence="4 5">
    <name type="scientific">Smittium angustum</name>
    <dbReference type="NCBI Taxonomy" id="133377"/>
    <lineage>
        <taxon>Eukaryota</taxon>
        <taxon>Fungi</taxon>
        <taxon>Fungi incertae sedis</taxon>
        <taxon>Zoopagomycota</taxon>
        <taxon>Kickxellomycotina</taxon>
        <taxon>Harpellomycetes</taxon>
        <taxon>Harpellales</taxon>
        <taxon>Legeriomycetaceae</taxon>
        <taxon>Smittium</taxon>
    </lineage>
</organism>
<feature type="compositionally biased region" description="Basic residues" evidence="2">
    <location>
        <begin position="149"/>
        <end position="160"/>
    </location>
</feature>
<keyword evidence="1" id="KW-0694">RNA-binding</keyword>
<dbReference type="InterPro" id="IPR035979">
    <property type="entry name" value="RBD_domain_sf"/>
</dbReference>
<name>A0A2U1JE12_SMIAN</name>
<feature type="compositionally biased region" description="Basic and acidic residues" evidence="2">
    <location>
        <begin position="87"/>
        <end position="100"/>
    </location>
</feature>
<dbReference type="SUPFAM" id="SSF54928">
    <property type="entry name" value="RNA-binding domain, RBD"/>
    <property type="match status" value="1"/>
</dbReference>
<dbReference type="GO" id="GO:0003723">
    <property type="term" value="F:RNA binding"/>
    <property type="evidence" value="ECO:0007669"/>
    <property type="project" value="UniProtKB-UniRule"/>
</dbReference>
<feature type="compositionally biased region" description="Basic and acidic residues" evidence="2">
    <location>
        <begin position="164"/>
        <end position="257"/>
    </location>
</feature>
<feature type="compositionally biased region" description="Basic and acidic residues" evidence="2">
    <location>
        <begin position="107"/>
        <end position="148"/>
    </location>
</feature>
<dbReference type="CDD" id="cd00590">
    <property type="entry name" value="RRM_SF"/>
    <property type="match status" value="1"/>
</dbReference>
<evidence type="ECO:0000256" key="1">
    <source>
        <dbReference type="PROSITE-ProRule" id="PRU00176"/>
    </source>
</evidence>
<evidence type="ECO:0000313" key="5">
    <source>
        <dbReference type="Proteomes" id="UP000245591"/>
    </source>
</evidence>
<comment type="caution">
    <text evidence="4">The sequence shown here is derived from an EMBL/GenBank/DDBJ whole genome shotgun (WGS) entry which is preliminary data.</text>
</comment>
<sequence length="257" mass="31345">MSPRVTLFVSEIGENTTQEDLRTEFIKYGDIVRCDIPPPRSRKKIIAFIEYRDPNDAETAYNEMHGKEINGSRISIQWSKSKPKNTWRIDNKSESRDFNRNSRPHRRDPIKSYDYSRRSRSPRPSERGRYRYDNNRERYESSDYDNRSPRHKTDRIRRYNYRNSSREDRYDRSNRGNKIENNPERHSYDSHTRAARERGRSRSRTRDDNEQRSRSYIERGHARYRKNSIEDHISMEKDKIDTNYVRIDDRERSPKRR</sequence>
<dbReference type="InterPro" id="IPR000504">
    <property type="entry name" value="RRM_dom"/>
</dbReference>
<reference evidence="4 5" key="1">
    <citation type="journal article" date="2018" name="MBio">
        <title>Comparative Genomics Reveals the Core Gene Toolbox for the Fungus-Insect Symbiosis.</title>
        <authorList>
            <person name="Wang Y."/>
            <person name="Stata M."/>
            <person name="Wang W."/>
            <person name="Stajich J.E."/>
            <person name="White M.M."/>
            <person name="Moncalvo J.M."/>
        </authorList>
    </citation>
    <scope>NUCLEOTIDE SEQUENCE [LARGE SCALE GENOMIC DNA]</scope>
    <source>
        <strain evidence="4 5">AUS-126-30</strain>
    </source>
</reference>